<accession>A0A916ZLJ8</accession>
<evidence type="ECO:0000256" key="1">
    <source>
        <dbReference type="SAM" id="SignalP"/>
    </source>
</evidence>
<dbReference type="Proteomes" id="UP000635071">
    <property type="component" value="Unassembled WGS sequence"/>
</dbReference>
<dbReference type="Pfam" id="PF10082">
    <property type="entry name" value="BBP2_2"/>
    <property type="match status" value="1"/>
</dbReference>
<keyword evidence="1" id="KW-0732">Signal</keyword>
<evidence type="ECO:0000313" key="2">
    <source>
        <dbReference type="EMBL" id="GGE03545.1"/>
    </source>
</evidence>
<sequence>MMSRSVLLAAASVTVGLSATAIAAPNTAGDDPSFTDTGLTSVPAVAGRGYQLEASVRTLYDSNILRTGDEVLQRPDSSKSDFRISPSVTASVGVPVGRQQIYLGGIIGRDFYLRNTRLNRNRYNIGGGVNLVAGNRCTGGVGIDFNSRQSLFSEEAEVVPNVQERLALGASVTCQGPIGIGFGGSVRRFQTRNKSAERNQFDVDSLAVSPQISYGLGNIGRFSLSGTWNQVSYPNRNVFLPGGGVTNDGAEIMNGRFGFQRELGSRFSISLGLSYLESMPDPSTIVQIFPAPPPQVGFVGTEVVREKFSGLGYDANITYQPSPRITSSLFAGRNSTASANVGAQFQVQSNFGVDVDYRLGSSMTVGAGATHNRRQYYNSFINVGDEGRRRIEDKINRVYASIGYAPVKLYSVNLLLAYQDRQSNPEDLSFNSFSALLSLRLNFGRQS</sequence>
<keyword evidence="3" id="KW-1185">Reference proteome</keyword>
<dbReference type="InterPro" id="IPR018759">
    <property type="entry name" value="BBP2_2"/>
</dbReference>
<proteinExistence type="predicted"/>
<dbReference type="SUPFAM" id="SSF56935">
    <property type="entry name" value="Porins"/>
    <property type="match status" value="1"/>
</dbReference>
<name>A0A916ZLJ8_9SPHN</name>
<reference evidence="2" key="1">
    <citation type="journal article" date="2014" name="Int. J. Syst. Evol. Microbiol.">
        <title>Complete genome sequence of Corynebacterium casei LMG S-19264T (=DSM 44701T), isolated from a smear-ripened cheese.</title>
        <authorList>
            <consortium name="US DOE Joint Genome Institute (JGI-PGF)"/>
            <person name="Walter F."/>
            <person name="Albersmeier A."/>
            <person name="Kalinowski J."/>
            <person name="Ruckert C."/>
        </authorList>
    </citation>
    <scope>NUCLEOTIDE SEQUENCE</scope>
    <source>
        <strain evidence="2">CGMCC 1.15519</strain>
    </source>
</reference>
<gene>
    <name evidence="2" type="ORF">GCM10011529_07540</name>
</gene>
<organism evidence="2 3">
    <name type="scientific">Sandarakinorhabdus glacialis</name>
    <dbReference type="NCBI Taxonomy" id="1614636"/>
    <lineage>
        <taxon>Bacteria</taxon>
        <taxon>Pseudomonadati</taxon>
        <taxon>Pseudomonadota</taxon>
        <taxon>Alphaproteobacteria</taxon>
        <taxon>Sphingomonadales</taxon>
        <taxon>Sphingosinicellaceae</taxon>
        <taxon>Sandarakinorhabdus</taxon>
    </lineage>
</organism>
<dbReference type="EMBL" id="BMJM01000002">
    <property type="protein sequence ID" value="GGE03545.1"/>
    <property type="molecule type" value="Genomic_DNA"/>
</dbReference>
<comment type="caution">
    <text evidence="2">The sequence shown here is derived from an EMBL/GenBank/DDBJ whole genome shotgun (WGS) entry which is preliminary data.</text>
</comment>
<feature type="signal peptide" evidence="1">
    <location>
        <begin position="1"/>
        <end position="23"/>
    </location>
</feature>
<protein>
    <recommendedName>
        <fullName evidence="4">Outer membrane beta-barrel protein</fullName>
    </recommendedName>
</protein>
<dbReference type="AlphaFoldDB" id="A0A916ZLJ8"/>
<reference evidence="2" key="2">
    <citation type="submission" date="2020-09" db="EMBL/GenBank/DDBJ databases">
        <authorList>
            <person name="Sun Q."/>
            <person name="Zhou Y."/>
        </authorList>
    </citation>
    <scope>NUCLEOTIDE SEQUENCE</scope>
    <source>
        <strain evidence="2">CGMCC 1.15519</strain>
    </source>
</reference>
<feature type="chain" id="PRO_5037413043" description="Outer membrane beta-barrel protein" evidence="1">
    <location>
        <begin position="24"/>
        <end position="447"/>
    </location>
</feature>
<evidence type="ECO:0000313" key="3">
    <source>
        <dbReference type="Proteomes" id="UP000635071"/>
    </source>
</evidence>
<evidence type="ECO:0008006" key="4">
    <source>
        <dbReference type="Google" id="ProtNLM"/>
    </source>
</evidence>